<proteinExistence type="predicted"/>
<sequence length="144" mass="15364">MTYSQKSIAAFLFAAVPLAYACKTSDATPTNRVALRAYQSARLQNDVTVRVDSLTDSRCPEGLVCIWAGNAVVKATLSKDTDQKQVRLVLGPDVTNGAQRKSDSTGVVLSGATYKVILRDVTPYPTVNQPSSAATQAVIDVTKL</sequence>
<name>A0ABS3JGB7_9BACT</name>
<feature type="signal peptide" evidence="1">
    <location>
        <begin position="1"/>
        <end position="21"/>
    </location>
</feature>
<reference evidence="2 3" key="1">
    <citation type="submission" date="2021-03" db="EMBL/GenBank/DDBJ databases">
        <title>Fibrella sp. HMF5405 genome sequencing and assembly.</title>
        <authorList>
            <person name="Kang H."/>
            <person name="Kim H."/>
            <person name="Bae S."/>
            <person name="Joh K."/>
        </authorList>
    </citation>
    <scope>NUCLEOTIDE SEQUENCE [LARGE SCALE GENOMIC DNA]</scope>
    <source>
        <strain evidence="2 3">HMF5405</strain>
    </source>
</reference>
<evidence type="ECO:0008006" key="4">
    <source>
        <dbReference type="Google" id="ProtNLM"/>
    </source>
</evidence>
<feature type="chain" id="PRO_5046699484" description="Lipoprotein" evidence="1">
    <location>
        <begin position="22"/>
        <end position="144"/>
    </location>
</feature>
<dbReference type="EMBL" id="JAFMYW010000002">
    <property type="protein sequence ID" value="MBO0949025.1"/>
    <property type="molecule type" value="Genomic_DNA"/>
</dbReference>
<dbReference type="Proteomes" id="UP000664628">
    <property type="component" value="Unassembled WGS sequence"/>
</dbReference>
<gene>
    <name evidence="2" type="ORF">J2I46_10555</name>
</gene>
<evidence type="ECO:0000256" key="1">
    <source>
        <dbReference type="SAM" id="SignalP"/>
    </source>
</evidence>
<protein>
    <recommendedName>
        <fullName evidence="4">Lipoprotein</fullName>
    </recommendedName>
</protein>
<dbReference type="RefSeq" id="WP_207328960.1">
    <property type="nucleotide sequence ID" value="NZ_JAFMYW010000002.1"/>
</dbReference>
<organism evidence="2 3">
    <name type="scientific">Fibrella forsythiae</name>
    <dbReference type="NCBI Taxonomy" id="2817061"/>
    <lineage>
        <taxon>Bacteria</taxon>
        <taxon>Pseudomonadati</taxon>
        <taxon>Bacteroidota</taxon>
        <taxon>Cytophagia</taxon>
        <taxon>Cytophagales</taxon>
        <taxon>Spirosomataceae</taxon>
        <taxon>Fibrella</taxon>
    </lineage>
</organism>
<dbReference type="PROSITE" id="PS51257">
    <property type="entry name" value="PROKAR_LIPOPROTEIN"/>
    <property type="match status" value="1"/>
</dbReference>
<accession>A0ABS3JGB7</accession>
<keyword evidence="1" id="KW-0732">Signal</keyword>
<evidence type="ECO:0000313" key="3">
    <source>
        <dbReference type="Proteomes" id="UP000664628"/>
    </source>
</evidence>
<comment type="caution">
    <text evidence="2">The sequence shown here is derived from an EMBL/GenBank/DDBJ whole genome shotgun (WGS) entry which is preliminary data.</text>
</comment>
<keyword evidence="3" id="KW-1185">Reference proteome</keyword>
<evidence type="ECO:0000313" key="2">
    <source>
        <dbReference type="EMBL" id="MBO0949025.1"/>
    </source>
</evidence>